<feature type="non-terminal residue" evidence="1">
    <location>
        <position position="1"/>
    </location>
</feature>
<proteinExistence type="predicted"/>
<dbReference type="AlphaFoldDB" id="A0A0K8SI09"/>
<name>A0A0K8SI09_LYGHE</name>
<dbReference type="PANTHER" id="PTHR47331">
    <property type="entry name" value="PHD-TYPE DOMAIN-CONTAINING PROTEIN"/>
    <property type="match status" value="1"/>
</dbReference>
<organism evidence="1">
    <name type="scientific">Lygus hesperus</name>
    <name type="common">Western plant bug</name>
    <dbReference type="NCBI Taxonomy" id="30085"/>
    <lineage>
        <taxon>Eukaryota</taxon>
        <taxon>Metazoa</taxon>
        <taxon>Ecdysozoa</taxon>
        <taxon>Arthropoda</taxon>
        <taxon>Hexapoda</taxon>
        <taxon>Insecta</taxon>
        <taxon>Pterygota</taxon>
        <taxon>Neoptera</taxon>
        <taxon>Paraneoptera</taxon>
        <taxon>Hemiptera</taxon>
        <taxon>Heteroptera</taxon>
        <taxon>Panheteroptera</taxon>
        <taxon>Cimicomorpha</taxon>
        <taxon>Miridae</taxon>
        <taxon>Mirini</taxon>
        <taxon>Lygus</taxon>
    </lineage>
</organism>
<evidence type="ECO:0000313" key="1">
    <source>
        <dbReference type="EMBL" id="JAG52926.1"/>
    </source>
</evidence>
<sequence length="241" mass="27370">DIKEMYSQIKIVKSDQDAHRYLWRGMERDKPPDVYVMTRVMFGSICSPYTLSALKYASEYPHAVDVIVQRHYIYHYVDSVPTEDEAHQRFAELSEIPKGGVIYNRSTNSEKLRKSILPNLQVASAASGQPTEKVLGMHTLTDNIDSYPVVEKVRKAVPVEPTKREELWKTKTGWDKQVTADVQWRWVGYLDTVKNLTVACQCTPQIASARAKIILVKKTPIPRLKLLRGQALPIADCAEPG</sequence>
<protein>
    <submittedName>
        <fullName evidence="1">Uncharacterized protein</fullName>
    </submittedName>
</protein>
<dbReference type="EMBL" id="GBRD01012900">
    <property type="protein sequence ID" value="JAG52926.1"/>
    <property type="molecule type" value="Transcribed_RNA"/>
</dbReference>
<reference evidence="1" key="1">
    <citation type="submission" date="2014-09" db="EMBL/GenBank/DDBJ databases">
        <authorList>
            <person name="Magalhaes I.L.F."/>
            <person name="Oliveira U."/>
            <person name="Santos F.R."/>
            <person name="Vidigal T.H.D.A."/>
            <person name="Brescovit A.D."/>
            <person name="Santos A.J."/>
        </authorList>
    </citation>
    <scope>NUCLEOTIDE SEQUENCE</scope>
</reference>
<accession>A0A0K8SI09</accession>